<keyword evidence="4" id="KW-0223">Dioxygenase</keyword>
<keyword evidence="5" id="KW-0853">WD repeat</keyword>
<feature type="compositionally biased region" description="Acidic residues" evidence="7">
    <location>
        <begin position="368"/>
        <end position="380"/>
    </location>
</feature>
<feature type="coiled-coil region" evidence="6">
    <location>
        <begin position="449"/>
        <end position="483"/>
    </location>
</feature>
<feature type="binding site" evidence="4">
    <location>
        <position position="140"/>
    </location>
    <ligand>
        <name>Ni(2+)</name>
        <dbReference type="ChEBI" id="CHEBI:49786"/>
        <note>for nickel-dependent acireductone dioxygenase activity</note>
    </ligand>
</feature>
<feature type="compositionally biased region" description="Polar residues" evidence="7">
    <location>
        <begin position="71"/>
        <end position="83"/>
    </location>
</feature>
<feature type="compositionally biased region" description="Low complexity" evidence="7">
    <location>
        <begin position="276"/>
        <end position="295"/>
    </location>
</feature>
<dbReference type="FunFam" id="2.60.120.10:FF:000031">
    <property type="entry name" value="1,2-dihydroxy-3-keto-5-methylthiopentene dioxygenase"/>
    <property type="match status" value="1"/>
</dbReference>
<feature type="region of interest" description="Disordered" evidence="7">
    <location>
        <begin position="51"/>
        <end position="83"/>
    </location>
</feature>
<keyword evidence="4" id="KW-0560">Oxidoreductase</keyword>
<feature type="binding site" evidence="4">
    <location>
        <position position="140"/>
    </location>
    <ligand>
        <name>Fe(2+)</name>
        <dbReference type="ChEBI" id="CHEBI:29033"/>
        <note>for iron-dependent acireductone dioxygenase activity</note>
    </ligand>
</feature>
<reference evidence="8" key="2">
    <citation type="submission" date="2019-07" db="EMBL/GenBank/DDBJ databases">
        <authorList>
            <person name="Seetharam A."/>
            <person name="Woodhouse M."/>
            <person name="Cannon E."/>
        </authorList>
    </citation>
    <scope>NUCLEOTIDE SEQUENCE [LARGE SCALE GENOMIC DNA]</scope>
    <source>
        <strain evidence="8">cv. B73</strain>
    </source>
</reference>
<evidence type="ECO:0000313" key="9">
    <source>
        <dbReference type="Proteomes" id="UP000007305"/>
    </source>
</evidence>
<keyword evidence="4" id="KW-0533">Nickel</keyword>
<dbReference type="SUPFAM" id="SSF51182">
    <property type="entry name" value="RmlC-like cupins"/>
    <property type="match status" value="1"/>
</dbReference>
<feature type="binding site" evidence="4">
    <location>
        <position position="146"/>
    </location>
    <ligand>
        <name>Ni(2+)</name>
        <dbReference type="ChEBI" id="CHEBI:49786"/>
        <note>for nickel-dependent acireductone dioxygenase activity</note>
    </ligand>
</feature>
<feature type="compositionally biased region" description="Basic and acidic residues" evidence="7">
    <location>
        <begin position="51"/>
        <end position="69"/>
    </location>
</feature>
<dbReference type="InterPro" id="IPR001680">
    <property type="entry name" value="WD40_rpt"/>
</dbReference>
<evidence type="ECO:0000313" key="8">
    <source>
        <dbReference type="EnsemblPlants" id="Zm00001eb420260_P001"/>
    </source>
</evidence>
<dbReference type="GO" id="GO:0005634">
    <property type="term" value="C:nucleus"/>
    <property type="evidence" value="ECO:0007669"/>
    <property type="project" value="UniProtKB-SubCell"/>
</dbReference>
<keyword evidence="3 4" id="KW-0539">Nucleus</keyword>
<evidence type="ECO:0000256" key="5">
    <source>
        <dbReference type="PROSITE-ProRule" id="PRU00221"/>
    </source>
</evidence>
<dbReference type="InterPro" id="IPR019775">
    <property type="entry name" value="WD40_repeat_CS"/>
</dbReference>
<organism evidence="8 9">
    <name type="scientific">Zea mays</name>
    <name type="common">Maize</name>
    <dbReference type="NCBI Taxonomy" id="4577"/>
    <lineage>
        <taxon>Eukaryota</taxon>
        <taxon>Viridiplantae</taxon>
        <taxon>Streptophyta</taxon>
        <taxon>Embryophyta</taxon>
        <taxon>Tracheophyta</taxon>
        <taxon>Spermatophyta</taxon>
        <taxon>Magnoliopsida</taxon>
        <taxon>Liliopsida</taxon>
        <taxon>Poales</taxon>
        <taxon>Poaceae</taxon>
        <taxon>PACMAD clade</taxon>
        <taxon>Panicoideae</taxon>
        <taxon>Andropogonodae</taxon>
        <taxon>Andropogoneae</taxon>
        <taxon>Tripsacinae</taxon>
        <taxon>Zea</taxon>
    </lineage>
</organism>
<dbReference type="Gramene" id="Zm00001eb420260_T001">
    <property type="protein sequence ID" value="Zm00001eb420260_P001"/>
    <property type="gene ID" value="Zm00001eb420260"/>
</dbReference>
<feature type="binding site" evidence="4">
    <location>
        <position position="185"/>
    </location>
    <ligand>
        <name>Ni(2+)</name>
        <dbReference type="ChEBI" id="CHEBI:49786"/>
        <note>for nickel-dependent acireductone dioxygenase activity</note>
    </ligand>
</feature>
<evidence type="ECO:0000256" key="2">
    <source>
        <dbReference type="ARBA" id="ARBA00022490"/>
    </source>
</evidence>
<dbReference type="PANTHER" id="PTHR23418">
    <property type="entry name" value="ACIREDUCTONE DIOXYGENASE"/>
    <property type="match status" value="1"/>
</dbReference>
<dbReference type="InParanoid" id="A0A804UMA5"/>
<evidence type="ECO:0000256" key="3">
    <source>
        <dbReference type="ARBA" id="ARBA00023242"/>
    </source>
</evidence>
<dbReference type="InterPro" id="IPR027496">
    <property type="entry name" value="ARD_euk"/>
</dbReference>
<dbReference type="Gene3D" id="2.60.120.10">
    <property type="entry name" value="Jelly Rolls"/>
    <property type="match status" value="1"/>
</dbReference>
<protein>
    <recommendedName>
        <fullName evidence="4">Acireductone dioxygenase</fullName>
    </recommendedName>
    <alternativeName>
        <fullName evidence="4">Acireductone dioxygenase (Fe(2+)-requiring)</fullName>
        <shortName evidence="4">ARD'</shortName>
        <shortName evidence="4">Fe-ARD</shortName>
        <ecNumber evidence="4">1.13.11.54</ecNumber>
    </alternativeName>
    <alternativeName>
        <fullName evidence="4">Acireductone dioxygenase (Ni(2+)-requiring)</fullName>
        <shortName evidence="4">ARD</shortName>
        <shortName evidence="4">Ni-ARD</shortName>
        <ecNumber evidence="4">1.13.11.53</ecNumber>
    </alternativeName>
</protein>
<dbReference type="GO" id="GO:0019509">
    <property type="term" value="P:L-methionine salvage from methylthioadenosine"/>
    <property type="evidence" value="ECO:0007669"/>
    <property type="project" value="UniProtKB-UniRule"/>
</dbReference>
<dbReference type="Proteomes" id="UP000007305">
    <property type="component" value="Chromosome 10"/>
</dbReference>
<feature type="repeat" description="WD" evidence="5">
    <location>
        <begin position="584"/>
        <end position="610"/>
    </location>
</feature>
<keyword evidence="4" id="KW-0479">Metal-binding</keyword>
<comment type="function">
    <text evidence="4">Catalyzes 2 different reactions between oxygen and the acireductone 1,2-dihydroxy-3-keto-5-methylthiopentene (DHK-MTPene) depending upon the metal bound in the active site. Fe-containing acireductone dioxygenase (Fe-ARD) produces formate and 2-keto-4-methylthiobutyrate (KMTB), the alpha-ketoacid precursor of methionine in the methionine recycle pathway. Ni-containing acireductone dioxygenase (Ni-ARD) produces methylthiopropionate, carbon monoxide and formate, and does not lie on the methionine recycle pathway.</text>
</comment>
<dbReference type="HAMAP" id="MF_03154">
    <property type="entry name" value="Salvage_MtnD_euk"/>
    <property type="match status" value="1"/>
</dbReference>
<feature type="binding site" evidence="4">
    <location>
        <position position="142"/>
    </location>
    <ligand>
        <name>Fe(2+)</name>
        <dbReference type="ChEBI" id="CHEBI:29033"/>
        <note>for iron-dependent acireductone dioxygenase activity</note>
    </ligand>
</feature>
<feature type="region of interest" description="Disordered" evidence="7">
    <location>
        <begin position="276"/>
        <end position="310"/>
    </location>
</feature>
<dbReference type="GO" id="GO:0010308">
    <property type="term" value="F:acireductone dioxygenase (Ni2+-requiring) activity"/>
    <property type="evidence" value="ECO:0007669"/>
    <property type="project" value="UniProtKB-UniRule"/>
</dbReference>
<dbReference type="GO" id="GO:0005506">
    <property type="term" value="F:iron ion binding"/>
    <property type="evidence" value="ECO:0007669"/>
    <property type="project" value="UniProtKB-UniRule"/>
</dbReference>
<feature type="region of interest" description="Disordered" evidence="7">
    <location>
        <begin position="327"/>
        <end position="380"/>
    </location>
</feature>
<keyword evidence="2 4" id="KW-0963">Cytoplasm</keyword>
<feature type="binding site" evidence="4">
    <location>
        <position position="185"/>
    </location>
    <ligand>
        <name>Fe(2+)</name>
        <dbReference type="ChEBI" id="CHEBI:29033"/>
        <note>for iron-dependent acireductone dioxygenase activity</note>
    </ligand>
</feature>
<dbReference type="GO" id="GO:0010309">
    <property type="term" value="F:acireductone dioxygenase [iron(II)-requiring] activity"/>
    <property type="evidence" value="ECO:0000318"/>
    <property type="project" value="GO_Central"/>
</dbReference>
<comment type="catalytic activity">
    <reaction evidence="4">
        <text>1,2-dihydroxy-5-(methylsulfanyl)pent-1-en-3-one + O2 = 3-(methylsulfanyl)propanoate + CO + formate + 2 H(+)</text>
        <dbReference type="Rhea" id="RHEA:14161"/>
        <dbReference type="ChEBI" id="CHEBI:15378"/>
        <dbReference type="ChEBI" id="CHEBI:15379"/>
        <dbReference type="ChEBI" id="CHEBI:15740"/>
        <dbReference type="ChEBI" id="CHEBI:17245"/>
        <dbReference type="ChEBI" id="CHEBI:49016"/>
        <dbReference type="ChEBI" id="CHEBI:49252"/>
        <dbReference type="EC" id="1.13.11.53"/>
    </reaction>
</comment>
<dbReference type="GO" id="GO:0006555">
    <property type="term" value="P:methionine metabolic process"/>
    <property type="evidence" value="ECO:0000318"/>
    <property type="project" value="GO_Central"/>
</dbReference>
<evidence type="ECO:0000256" key="6">
    <source>
        <dbReference type="SAM" id="Coils"/>
    </source>
</evidence>
<keyword evidence="6" id="KW-0175">Coiled coil</keyword>
<dbReference type="PANTHER" id="PTHR23418:SF4">
    <property type="entry name" value="ACIREDUCTONE DIOXYGENASE 4"/>
    <property type="match status" value="1"/>
</dbReference>
<dbReference type="PROSITE" id="PS50082">
    <property type="entry name" value="WD_REPEATS_2"/>
    <property type="match status" value="1"/>
</dbReference>
<feature type="binding site" evidence="4">
    <location>
        <position position="142"/>
    </location>
    <ligand>
        <name>Ni(2+)</name>
        <dbReference type="ChEBI" id="CHEBI:49786"/>
        <note>for nickel-dependent acireductone dioxygenase activity</note>
    </ligand>
</feature>
<sequence>MEFNMDTRDHVAVKVLDKAKIHKNKLAEQARQKEAAKLVAEARKTAFEAAKKEAAEKEAAEKEAAKLRDATASQPSPNSQNNTADVGVLYWHLDPKKSESEEELAKIRRDRGYSYMDLIEICPDKLENYEEKVKNFFREHMHADEEIRYCLEGSGYFDVRDKDDKWIRIRIREGDMIIVPAGIYHRFTLDSAKYTKLMRLFIGEPVWTPLNRPEEDHPARQEYVKNITSRGLLSSSSSSPSRQAPAIARSSYRAQTAAIAPGAAIAPDDVGCPPGSRYAAARRAPSSLLSPPYALQDPVEMPRGRRKQTVESNEEYLLEDHVGQKKLQKTLAHESDSEMEEESFAVGGHDQSGEVSEMEPNSKNPTDMDADIEVEDEETNVEVKRRGKTKLLQVWNIPRGHRIVVQCNELDQPIGEEAGIMGKFLGMVARNGNLCSLSYKDWRLLIGKKERLTNEQKNKEDILKQVKNDLKELLEEHPEFADTSQGKIAWNGDALNKILGEEKPGHVHGLGLVPNPNKVLDGTTSRRLNQLHVTSLDPTASEDVLSLKLQMEKLKRNTEGGKQNASLKKAKKDKLVGATGKTCEGALLASGSADCTVKLWDVAFSTKAMKTEDTKGSSSANRLRLLKSLPTKSAPVYSLRQEMFERVIGRL</sequence>
<dbReference type="GO" id="GO:0016151">
    <property type="term" value="F:nickel cation binding"/>
    <property type="evidence" value="ECO:0007669"/>
    <property type="project" value="UniProtKB-UniRule"/>
</dbReference>
<dbReference type="CDD" id="cd02232">
    <property type="entry name" value="cupin_ARD"/>
    <property type="match status" value="1"/>
</dbReference>
<dbReference type="PROSITE" id="PS00678">
    <property type="entry name" value="WD_REPEATS_1"/>
    <property type="match status" value="1"/>
</dbReference>
<comment type="similarity">
    <text evidence="4">Belongs to the acireductone dioxygenase (ARD) family.</text>
</comment>
<comment type="catalytic activity">
    <reaction evidence="4">
        <text>1,2-dihydroxy-5-(methylsulfanyl)pent-1-en-3-one + O2 = 4-methylsulfanyl-2-oxobutanoate + formate + 2 H(+)</text>
        <dbReference type="Rhea" id="RHEA:24504"/>
        <dbReference type="ChEBI" id="CHEBI:15378"/>
        <dbReference type="ChEBI" id="CHEBI:15379"/>
        <dbReference type="ChEBI" id="CHEBI:15740"/>
        <dbReference type="ChEBI" id="CHEBI:16723"/>
        <dbReference type="ChEBI" id="CHEBI:49252"/>
        <dbReference type="EC" id="1.13.11.54"/>
    </reaction>
</comment>
<dbReference type="EC" id="1.13.11.53" evidence="4"/>
<dbReference type="InterPro" id="IPR014710">
    <property type="entry name" value="RmlC-like_jellyroll"/>
</dbReference>
<dbReference type="UniPathway" id="UPA00904">
    <property type="reaction ID" value="UER00878"/>
</dbReference>
<proteinExistence type="inferred from homology"/>
<reference evidence="8" key="3">
    <citation type="submission" date="2021-05" db="UniProtKB">
        <authorList>
            <consortium name="EnsemblPlants"/>
        </authorList>
    </citation>
    <scope>IDENTIFICATION</scope>
    <source>
        <strain evidence="8">cv. B73</strain>
    </source>
</reference>
<dbReference type="GO" id="GO:0005737">
    <property type="term" value="C:cytoplasm"/>
    <property type="evidence" value="ECO:0007669"/>
    <property type="project" value="UniProtKB-SubCell"/>
</dbReference>
<keyword evidence="4" id="KW-0028">Amino-acid biosynthesis</keyword>
<reference evidence="9" key="1">
    <citation type="journal article" date="2009" name="Science">
        <title>The B73 maize genome: complexity, diversity, and dynamics.</title>
        <authorList>
            <person name="Schnable P.S."/>
            <person name="Ware D."/>
            <person name="Fulton R.S."/>
            <person name="Stein J.C."/>
            <person name="Wei F."/>
            <person name="Pasternak S."/>
            <person name="Liang C."/>
            <person name="Zhang J."/>
            <person name="Fulton L."/>
            <person name="Graves T.A."/>
            <person name="Minx P."/>
            <person name="Reily A.D."/>
            <person name="Courtney L."/>
            <person name="Kruchowski S.S."/>
            <person name="Tomlinson C."/>
            <person name="Strong C."/>
            <person name="Delehaunty K."/>
            <person name="Fronick C."/>
            <person name="Courtney B."/>
            <person name="Rock S.M."/>
            <person name="Belter E."/>
            <person name="Du F."/>
            <person name="Kim K."/>
            <person name="Abbott R.M."/>
            <person name="Cotton M."/>
            <person name="Levy A."/>
            <person name="Marchetto P."/>
            <person name="Ochoa K."/>
            <person name="Jackson S.M."/>
            <person name="Gillam B."/>
            <person name="Chen W."/>
            <person name="Yan L."/>
            <person name="Higginbotham J."/>
            <person name="Cardenas M."/>
            <person name="Waligorski J."/>
            <person name="Applebaum E."/>
            <person name="Phelps L."/>
            <person name="Falcone J."/>
            <person name="Kanchi K."/>
            <person name="Thane T."/>
            <person name="Scimone A."/>
            <person name="Thane N."/>
            <person name="Henke J."/>
            <person name="Wang T."/>
            <person name="Ruppert J."/>
            <person name="Shah N."/>
            <person name="Rotter K."/>
            <person name="Hodges J."/>
            <person name="Ingenthron E."/>
            <person name="Cordes M."/>
            <person name="Kohlberg S."/>
            <person name="Sgro J."/>
            <person name="Delgado B."/>
            <person name="Mead K."/>
            <person name="Chinwalla A."/>
            <person name="Leonard S."/>
            <person name="Crouse K."/>
            <person name="Collura K."/>
            <person name="Kudrna D."/>
            <person name="Currie J."/>
            <person name="He R."/>
            <person name="Angelova A."/>
            <person name="Rajasekar S."/>
            <person name="Mueller T."/>
            <person name="Lomeli R."/>
            <person name="Scara G."/>
            <person name="Ko A."/>
            <person name="Delaney K."/>
            <person name="Wissotski M."/>
            <person name="Lopez G."/>
            <person name="Campos D."/>
            <person name="Braidotti M."/>
            <person name="Ashley E."/>
            <person name="Golser W."/>
            <person name="Kim H."/>
            <person name="Lee S."/>
            <person name="Lin J."/>
            <person name="Dujmic Z."/>
            <person name="Kim W."/>
            <person name="Talag J."/>
            <person name="Zuccolo A."/>
            <person name="Fan C."/>
            <person name="Sebastian A."/>
            <person name="Kramer M."/>
            <person name="Spiegel L."/>
            <person name="Nascimento L."/>
            <person name="Zutavern T."/>
            <person name="Miller B."/>
            <person name="Ambroise C."/>
            <person name="Muller S."/>
            <person name="Spooner W."/>
            <person name="Narechania A."/>
            <person name="Ren L."/>
            <person name="Wei S."/>
            <person name="Kumari S."/>
            <person name="Faga B."/>
            <person name="Levy M.J."/>
            <person name="McMahan L."/>
            <person name="Van Buren P."/>
            <person name="Vaughn M.W."/>
            <person name="Ying K."/>
            <person name="Yeh C.-T."/>
            <person name="Emrich S.J."/>
            <person name="Jia Y."/>
            <person name="Kalyanaraman A."/>
            <person name="Hsia A.-P."/>
            <person name="Barbazuk W.B."/>
            <person name="Baucom R.S."/>
            <person name="Brutnell T.P."/>
            <person name="Carpita N.C."/>
            <person name="Chaparro C."/>
            <person name="Chia J.-M."/>
            <person name="Deragon J.-M."/>
            <person name="Estill J.C."/>
            <person name="Fu Y."/>
            <person name="Jeddeloh J.A."/>
            <person name="Han Y."/>
            <person name="Lee H."/>
            <person name="Li P."/>
            <person name="Lisch D.R."/>
            <person name="Liu S."/>
            <person name="Liu Z."/>
            <person name="Nagel D.H."/>
            <person name="McCann M.C."/>
            <person name="SanMiguel P."/>
            <person name="Myers A.M."/>
            <person name="Nettleton D."/>
            <person name="Nguyen J."/>
            <person name="Penning B.W."/>
            <person name="Ponnala L."/>
            <person name="Schneider K.L."/>
            <person name="Schwartz D.C."/>
            <person name="Sharma A."/>
            <person name="Soderlund C."/>
            <person name="Springer N.M."/>
            <person name="Sun Q."/>
            <person name="Wang H."/>
            <person name="Waterman M."/>
            <person name="Westerman R."/>
            <person name="Wolfgruber T.K."/>
            <person name="Yang L."/>
            <person name="Yu Y."/>
            <person name="Zhang L."/>
            <person name="Zhou S."/>
            <person name="Zhu Q."/>
            <person name="Bennetzen J.L."/>
            <person name="Dawe R.K."/>
            <person name="Jiang J."/>
            <person name="Jiang N."/>
            <person name="Presting G.G."/>
            <person name="Wessler S.R."/>
            <person name="Aluru S."/>
            <person name="Martienssen R.A."/>
            <person name="Clifton S.W."/>
            <person name="McCombie W.R."/>
            <person name="Wing R.A."/>
            <person name="Wilson R.K."/>
        </authorList>
    </citation>
    <scope>NUCLEOTIDE SEQUENCE [LARGE SCALE GENOMIC DNA]</scope>
    <source>
        <strain evidence="9">cv. B73</strain>
    </source>
</reference>
<dbReference type="Pfam" id="PF03079">
    <property type="entry name" value="ARD"/>
    <property type="match status" value="1"/>
</dbReference>
<dbReference type="EC" id="1.13.11.54" evidence="4"/>
<dbReference type="AlphaFoldDB" id="A0A804UMA5"/>
<dbReference type="InterPro" id="IPR011051">
    <property type="entry name" value="RmlC_Cupin_sf"/>
</dbReference>
<evidence type="ECO:0000256" key="1">
    <source>
        <dbReference type="ARBA" id="ARBA00004413"/>
    </source>
</evidence>
<dbReference type="GO" id="GO:0005886">
    <property type="term" value="C:plasma membrane"/>
    <property type="evidence" value="ECO:0007669"/>
    <property type="project" value="UniProtKB-SubCell"/>
</dbReference>
<keyword evidence="4" id="KW-0408">Iron</keyword>
<comment type="cofactor">
    <cofactor evidence="4">
        <name>Fe(2+)</name>
        <dbReference type="ChEBI" id="CHEBI:29033"/>
    </cofactor>
    <cofactor evidence="4">
        <name>Ni(2+)</name>
        <dbReference type="ChEBI" id="CHEBI:49786"/>
    </cofactor>
    <text evidence="4">Binds either 1 Fe or Ni cation per monomer. Iron-binding promotes an acireductone dioxygenase reaction producing 2-keto-4-methylthiobutyrate, while nickel-binding promotes an acireductone dioxygenase reaction producing 3-(methylsulfanyl)propanoate.</text>
</comment>
<dbReference type="InterPro" id="IPR004313">
    <property type="entry name" value="ARD"/>
</dbReference>
<keyword evidence="9" id="KW-1185">Reference proteome</keyword>
<comment type="pathway">
    <text evidence="4">Amino-acid biosynthesis; L-methionine biosynthesis via salvage pathway; L-methionine from S-methyl-5-thio-alpha-D-ribose 1-phosphate: step 5/6.</text>
</comment>
<comment type="subcellular location">
    <subcellularLocation>
        <location evidence="1">Cell membrane</location>
        <topology evidence="1">Peripheral membrane protein</topology>
        <orientation evidence="1">Cytoplasmic side</orientation>
    </subcellularLocation>
    <subcellularLocation>
        <location evidence="4">Cytoplasm</location>
    </subcellularLocation>
    <subcellularLocation>
        <location evidence="4">Nucleus</location>
    </subcellularLocation>
</comment>
<dbReference type="EnsemblPlants" id="Zm00001eb420260_T001">
    <property type="protein sequence ID" value="Zm00001eb420260_P001"/>
    <property type="gene ID" value="Zm00001eb420260"/>
</dbReference>
<feature type="binding site" evidence="4">
    <location>
        <position position="146"/>
    </location>
    <ligand>
        <name>Fe(2+)</name>
        <dbReference type="ChEBI" id="CHEBI:29033"/>
        <note>for iron-dependent acireductone dioxygenase activity</note>
    </ligand>
</feature>
<keyword evidence="4" id="KW-0486">Methionine biosynthesis</keyword>
<evidence type="ECO:0000256" key="7">
    <source>
        <dbReference type="SAM" id="MobiDB-lite"/>
    </source>
</evidence>
<evidence type="ECO:0000256" key="4">
    <source>
        <dbReference type="HAMAP-Rule" id="MF_03154"/>
    </source>
</evidence>
<name>A0A804UMA5_MAIZE</name>
<feature type="region of interest" description="Disordered" evidence="7">
    <location>
        <begin position="230"/>
        <end position="249"/>
    </location>
</feature>
<accession>A0A804UMA5</accession>